<evidence type="ECO:0000313" key="3">
    <source>
        <dbReference type="Proteomes" id="UP000440965"/>
    </source>
</evidence>
<protein>
    <submittedName>
        <fullName evidence="2">Inovirus Gp2 family protein</fullName>
    </submittedName>
</protein>
<dbReference type="Pfam" id="PF11726">
    <property type="entry name" value="YagK_YfjJ_C"/>
    <property type="match status" value="1"/>
</dbReference>
<evidence type="ECO:0000259" key="1">
    <source>
        <dbReference type="Pfam" id="PF11726"/>
    </source>
</evidence>
<dbReference type="InterPro" id="IPR057271">
    <property type="entry name" value="YagK_YfjJ_C"/>
</dbReference>
<proteinExistence type="predicted"/>
<evidence type="ECO:0000313" key="2">
    <source>
        <dbReference type="EMBL" id="MVF52162.1"/>
    </source>
</evidence>
<feature type="domain" description="YagK/YfjJ C-terminal" evidence="1">
    <location>
        <begin position="194"/>
        <end position="302"/>
    </location>
</feature>
<reference evidence="2 3" key="1">
    <citation type="submission" date="2019-10" db="EMBL/GenBank/DDBJ databases">
        <title>XDR Pseudomonas monteilii producing IMP-16 from LCR.</title>
        <authorList>
            <person name="Ballaben A."/>
            <person name="Doi Y."/>
        </authorList>
    </citation>
    <scope>NUCLEOTIDE SEQUENCE [LARGE SCALE GENOMIC DNA]</scope>
    <source>
        <strain evidence="2 3">597/14</strain>
    </source>
</reference>
<gene>
    <name evidence="2" type="ORF">F9Z43_23240</name>
</gene>
<sequence length="384" mass="44272">MFLRVINIVVVNSHLCIGKLFMEQAEFLEAYKDKAFEHYYDESDGQCRSSYNQGMLFEFVSRIMRAVDVLRRPGGLFLPRKTKGVNSLVLSESEQRILSAISMNYVDLEKEVILFKVNPYIKVFIDCHGEIKPSNPYLLKGDAINDSIAILNKFVAVVREKISSSEFRRNMAAHTRAADKNYAGLTRYINDLFAKYSRLLVLRLDFSYRKGEFDIEDLSRPNDRREALISVTDDLVRHRIELLNHLKYKCPGLEMVGYVWKLEYGREKGHHYHMMFFLDGAKVRQDVVIAKRIGECWVTHVTKGKGIYYNCNRNKEGYRFCGVGMISHSDSQMIANLKEKAALYLTKVDHFVSACMPCGRRTFGKGNSPKHDSVVGRPRKSYPV</sequence>
<dbReference type="EMBL" id="WEIK01000026">
    <property type="protein sequence ID" value="MVF52162.1"/>
    <property type="molecule type" value="Genomic_DNA"/>
</dbReference>
<dbReference type="Proteomes" id="UP000440965">
    <property type="component" value="Unassembled WGS sequence"/>
</dbReference>
<name>A0A7X3JTH5_9PSED</name>
<dbReference type="AlphaFoldDB" id="A0A7X3JTH5"/>
<organism evidence="2 3">
    <name type="scientific">Pseudomonas monteilii</name>
    <dbReference type="NCBI Taxonomy" id="76759"/>
    <lineage>
        <taxon>Bacteria</taxon>
        <taxon>Pseudomonadati</taxon>
        <taxon>Pseudomonadota</taxon>
        <taxon>Gammaproteobacteria</taxon>
        <taxon>Pseudomonadales</taxon>
        <taxon>Pseudomonadaceae</taxon>
        <taxon>Pseudomonas</taxon>
    </lineage>
</organism>
<accession>A0A7X3JTH5</accession>
<comment type="caution">
    <text evidence="2">The sequence shown here is derived from an EMBL/GenBank/DDBJ whole genome shotgun (WGS) entry which is preliminary data.</text>
</comment>